<dbReference type="FunCoup" id="A0A2G4YNE1">
    <property type="interactions" value="126"/>
</dbReference>
<evidence type="ECO:0000256" key="5">
    <source>
        <dbReference type="ARBA" id="ARBA00023136"/>
    </source>
</evidence>
<keyword evidence="4 6" id="KW-1133">Transmembrane helix</keyword>
<dbReference type="PANTHER" id="PTHR33529:SF2">
    <property type="entry name" value="LIPOPOLYSACCHARIDE EXPORT SYSTEM PERMEASE PROTEIN LPTG"/>
    <property type="match status" value="1"/>
</dbReference>
<keyword evidence="2" id="KW-1003">Cell membrane</keyword>
<evidence type="ECO:0000313" key="7">
    <source>
        <dbReference type="EMBL" id="PHZ83830.1"/>
    </source>
</evidence>
<feature type="transmembrane region" description="Helical" evidence="6">
    <location>
        <begin position="279"/>
        <end position="297"/>
    </location>
</feature>
<dbReference type="PANTHER" id="PTHR33529">
    <property type="entry name" value="SLR0882 PROTEIN-RELATED"/>
    <property type="match status" value="1"/>
</dbReference>
<dbReference type="AlphaFoldDB" id="A0A2G4YNE1"/>
<dbReference type="RefSeq" id="WP_099474927.1">
    <property type="nucleotide sequence ID" value="NZ_CP041025.1"/>
</dbReference>
<dbReference type="Proteomes" id="UP000229730">
    <property type="component" value="Unassembled WGS sequence"/>
</dbReference>
<dbReference type="GO" id="GO:0055085">
    <property type="term" value="P:transmembrane transport"/>
    <property type="evidence" value="ECO:0007669"/>
    <property type="project" value="InterPro"/>
</dbReference>
<evidence type="ECO:0000256" key="6">
    <source>
        <dbReference type="SAM" id="Phobius"/>
    </source>
</evidence>
<feature type="transmembrane region" description="Helical" evidence="6">
    <location>
        <begin position="61"/>
        <end position="82"/>
    </location>
</feature>
<dbReference type="InterPro" id="IPR005495">
    <property type="entry name" value="LptG/LptF_permease"/>
</dbReference>
<feature type="transmembrane region" description="Helical" evidence="6">
    <location>
        <begin position="103"/>
        <end position="122"/>
    </location>
</feature>
<dbReference type="GO" id="GO:0015920">
    <property type="term" value="P:lipopolysaccharide transport"/>
    <property type="evidence" value="ECO:0007669"/>
    <property type="project" value="TreeGrafter"/>
</dbReference>
<accession>A0A2G4YNE1</accession>
<dbReference type="OrthoDB" id="7057792at2"/>
<dbReference type="Pfam" id="PF03739">
    <property type="entry name" value="LptF_LptG"/>
    <property type="match status" value="1"/>
</dbReference>
<evidence type="ECO:0000256" key="3">
    <source>
        <dbReference type="ARBA" id="ARBA00022692"/>
    </source>
</evidence>
<keyword evidence="3 6" id="KW-0812">Transmembrane</keyword>
<evidence type="ECO:0000256" key="4">
    <source>
        <dbReference type="ARBA" id="ARBA00022989"/>
    </source>
</evidence>
<feature type="transmembrane region" description="Helical" evidence="6">
    <location>
        <begin position="304"/>
        <end position="321"/>
    </location>
</feature>
<comment type="caution">
    <text evidence="7">The sequence shown here is derived from an EMBL/GenBank/DDBJ whole genome shotgun (WGS) entry which is preliminary data.</text>
</comment>
<gene>
    <name evidence="7" type="primary">lptF</name>
    <name evidence="7" type="ORF">CRD36_15875</name>
</gene>
<evidence type="ECO:0000256" key="1">
    <source>
        <dbReference type="ARBA" id="ARBA00004651"/>
    </source>
</evidence>
<protein>
    <submittedName>
        <fullName evidence="7">LPS export ABC transporter permease LptF</fullName>
    </submittedName>
</protein>
<comment type="subcellular location">
    <subcellularLocation>
        <location evidence="1">Cell membrane</location>
        <topology evidence="1">Multi-pass membrane protein</topology>
    </subcellularLocation>
</comment>
<evidence type="ECO:0000256" key="2">
    <source>
        <dbReference type="ARBA" id="ARBA00022475"/>
    </source>
</evidence>
<keyword evidence="5 6" id="KW-0472">Membrane</keyword>
<dbReference type="EMBL" id="PDEM01000031">
    <property type="protein sequence ID" value="PHZ83830.1"/>
    <property type="molecule type" value="Genomic_DNA"/>
</dbReference>
<reference evidence="7 8" key="1">
    <citation type="submission" date="2017-10" db="EMBL/GenBank/DDBJ databases">
        <title>Frigbacter circumglobatus gen. nov. sp. nov., isolated from sediment cultured in situ.</title>
        <authorList>
            <person name="Zhao Z."/>
        </authorList>
    </citation>
    <scope>NUCLEOTIDE SEQUENCE [LARGE SCALE GENOMIC DNA]</scope>
    <source>
        <strain evidence="7 8">ZYL</strain>
    </source>
</reference>
<dbReference type="InParanoid" id="A0A2G4YNE1"/>
<evidence type="ECO:0000313" key="8">
    <source>
        <dbReference type="Proteomes" id="UP000229730"/>
    </source>
</evidence>
<organism evidence="7 8">
    <name type="scientific">Paremcibacter congregatus</name>
    <dbReference type="NCBI Taxonomy" id="2043170"/>
    <lineage>
        <taxon>Bacteria</taxon>
        <taxon>Pseudomonadati</taxon>
        <taxon>Pseudomonadota</taxon>
        <taxon>Alphaproteobacteria</taxon>
        <taxon>Emcibacterales</taxon>
        <taxon>Emcibacteraceae</taxon>
        <taxon>Paremcibacter</taxon>
    </lineage>
</organism>
<feature type="transmembrane region" description="Helical" evidence="6">
    <location>
        <begin position="12"/>
        <end position="30"/>
    </location>
</feature>
<dbReference type="InterPro" id="IPR030922">
    <property type="entry name" value="LptF"/>
</dbReference>
<sequence>MLKKIDKYILRETIVPLLVTLGISALLLLLEKMLSLFDFVINQGGPIDIVWRMLGNLMPQYLTLVLPLSMFLGVLLAVRKLALNSELDALLATGFSLNRLVQPTLYIALFLLVVNVIVVGFVQPYSRYTYQELVFDIRSGALGASIKAGEFNDLGDGLTLRIEESRESGRELIDIFAQKESDDGRIQSISAEKGNFFISPDKRFMILRLHNGTLIDLDMVQGRPNIVLFELHDLPLDVPNFAQFRDRGEEAKEMTITELWNARNSDDPAVIATIHSRTARALSILIVPFLAIPLGLVAKRSGRALGITVGVVILLVYHKVLEFGLNFSSMGDVSSWLVIWLPTLLFMLLTARLYYIGAYKVGGMPLRRIEIIYDVTVSALKSMITRLKAVS</sequence>
<name>A0A2G4YNE1_9PROT</name>
<dbReference type="NCBIfam" id="TIGR04407">
    <property type="entry name" value="LptF_YjgP"/>
    <property type="match status" value="1"/>
</dbReference>
<feature type="transmembrane region" description="Helical" evidence="6">
    <location>
        <begin position="333"/>
        <end position="355"/>
    </location>
</feature>
<keyword evidence="8" id="KW-1185">Reference proteome</keyword>
<proteinExistence type="predicted"/>
<dbReference type="GO" id="GO:0043190">
    <property type="term" value="C:ATP-binding cassette (ABC) transporter complex"/>
    <property type="evidence" value="ECO:0007669"/>
    <property type="project" value="InterPro"/>
</dbReference>